<reference evidence="4" key="1">
    <citation type="submission" date="2016-10" db="EMBL/GenBank/DDBJ databases">
        <authorList>
            <person name="Varghese N."/>
            <person name="Submissions S."/>
        </authorList>
    </citation>
    <scope>NUCLEOTIDE SEQUENCE [LARGE SCALE GENOMIC DNA]</scope>
    <source>
        <strain evidence="4">B48,IBRC-M 10115,DSM 25386,CECT 8001</strain>
    </source>
</reference>
<dbReference type="PROSITE" id="PS00061">
    <property type="entry name" value="ADH_SHORT"/>
    <property type="match status" value="1"/>
</dbReference>
<accession>A0A1H8D7A8</accession>
<organism evidence="3 4">
    <name type="scientific">Mesobacillus persicus</name>
    <dbReference type="NCBI Taxonomy" id="930146"/>
    <lineage>
        <taxon>Bacteria</taxon>
        <taxon>Bacillati</taxon>
        <taxon>Bacillota</taxon>
        <taxon>Bacilli</taxon>
        <taxon>Bacillales</taxon>
        <taxon>Bacillaceae</taxon>
        <taxon>Mesobacillus</taxon>
    </lineage>
</organism>
<protein>
    <submittedName>
        <fullName evidence="3">Gluconate 5-dehydrogenase</fullName>
    </submittedName>
</protein>
<evidence type="ECO:0000256" key="1">
    <source>
        <dbReference type="ARBA" id="ARBA00006484"/>
    </source>
</evidence>
<dbReference type="Pfam" id="PF13561">
    <property type="entry name" value="adh_short_C2"/>
    <property type="match status" value="1"/>
</dbReference>
<comment type="similarity">
    <text evidence="1">Belongs to the short-chain dehydrogenases/reductases (SDR) family.</text>
</comment>
<dbReference type="InterPro" id="IPR036291">
    <property type="entry name" value="NAD(P)-bd_dom_sf"/>
</dbReference>
<dbReference type="InterPro" id="IPR020904">
    <property type="entry name" value="Sc_DH/Rdtase_CS"/>
</dbReference>
<dbReference type="SUPFAM" id="SSF51735">
    <property type="entry name" value="NAD(P)-binding Rossmann-fold domains"/>
    <property type="match status" value="1"/>
</dbReference>
<dbReference type="EMBL" id="FOBW01000008">
    <property type="protein sequence ID" value="SEN03082.1"/>
    <property type="molecule type" value="Genomic_DNA"/>
</dbReference>
<dbReference type="NCBIfam" id="NF005559">
    <property type="entry name" value="PRK07231.1"/>
    <property type="match status" value="1"/>
</dbReference>
<evidence type="ECO:0000313" key="3">
    <source>
        <dbReference type="EMBL" id="SEN03082.1"/>
    </source>
</evidence>
<dbReference type="InterPro" id="IPR002347">
    <property type="entry name" value="SDR_fam"/>
</dbReference>
<dbReference type="PANTHER" id="PTHR42760">
    <property type="entry name" value="SHORT-CHAIN DEHYDROGENASES/REDUCTASES FAMILY MEMBER"/>
    <property type="match status" value="1"/>
</dbReference>
<dbReference type="PRINTS" id="PR00080">
    <property type="entry name" value="SDRFAMILY"/>
</dbReference>
<dbReference type="Proteomes" id="UP000198553">
    <property type="component" value="Unassembled WGS sequence"/>
</dbReference>
<dbReference type="AlphaFoldDB" id="A0A1H8D7A8"/>
<dbReference type="GO" id="GO:0016616">
    <property type="term" value="F:oxidoreductase activity, acting on the CH-OH group of donors, NAD or NADP as acceptor"/>
    <property type="evidence" value="ECO:0007669"/>
    <property type="project" value="TreeGrafter"/>
</dbReference>
<keyword evidence="2" id="KW-0560">Oxidoreductase</keyword>
<dbReference type="Gene3D" id="3.40.50.720">
    <property type="entry name" value="NAD(P)-binding Rossmann-like Domain"/>
    <property type="match status" value="1"/>
</dbReference>
<evidence type="ECO:0000313" key="4">
    <source>
        <dbReference type="Proteomes" id="UP000198553"/>
    </source>
</evidence>
<proteinExistence type="inferred from homology"/>
<dbReference type="RefSeq" id="WP_090745919.1">
    <property type="nucleotide sequence ID" value="NZ_FOBW01000008.1"/>
</dbReference>
<dbReference type="GO" id="GO:0008206">
    <property type="term" value="P:bile acid metabolic process"/>
    <property type="evidence" value="ECO:0007669"/>
    <property type="project" value="UniProtKB-ARBA"/>
</dbReference>
<dbReference type="STRING" id="930146.SAMN05192533_108105"/>
<dbReference type="PRINTS" id="PR00081">
    <property type="entry name" value="GDHRDH"/>
</dbReference>
<dbReference type="FunFam" id="3.40.50.720:FF:000084">
    <property type="entry name" value="Short-chain dehydrogenase reductase"/>
    <property type="match status" value="1"/>
</dbReference>
<dbReference type="OrthoDB" id="9803333at2"/>
<sequence length="256" mass="27535">MDIFTLDGKTAIITGANGGIGKSIARGFANYECNIVLCDLALTDIEGFAEELREKGAKVLVVQCDVTNPNDIKNVINKTLEKFSTIDVLVNNAGITSKRMPAEEFPLEVWQKILDVNLTGVFMFTQEVGKVMLEQGKGSIINLSSAASQQAVTGSLAYSVSKSGVNMVTKSFASEWAEKGVRVNGIAPYYTDTPILAAIKEIDKEFMEKVLNKSPMRRMGKPEEIAAGVIFLASDASSYMTGETISIDGGAQARGM</sequence>
<evidence type="ECO:0000256" key="2">
    <source>
        <dbReference type="ARBA" id="ARBA00023002"/>
    </source>
</evidence>
<name>A0A1H8D7A8_9BACI</name>
<gene>
    <name evidence="3" type="ORF">SAMN05192533_108105</name>
</gene>
<keyword evidence="4" id="KW-1185">Reference proteome</keyword>